<evidence type="ECO:0008006" key="3">
    <source>
        <dbReference type="Google" id="ProtNLM"/>
    </source>
</evidence>
<reference evidence="2" key="1">
    <citation type="journal article" date="2018" name="Nat. Microbiol.">
        <title>Leveraging single-cell genomics to expand the fungal tree of life.</title>
        <authorList>
            <person name="Ahrendt S.R."/>
            <person name="Quandt C.A."/>
            <person name="Ciobanu D."/>
            <person name="Clum A."/>
            <person name="Salamov A."/>
            <person name="Andreopoulos B."/>
            <person name="Cheng J.F."/>
            <person name="Woyke T."/>
            <person name="Pelin A."/>
            <person name="Henrissat B."/>
            <person name="Reynolds N.K."/>
            <person name="Benny G.L."/>
            <person name="Smith M.E."/>
            <person name="James T.Y."/>
            <person name="Grigoriev I.V."/>
        </authorList>
    </citation>
    <scope>NUCLEOTIDE SEQUENCE [LARGE SCALE GENOMIC DNA]</scope>
</reference>
<dbReference type="Proteomes" id="UP000269721">
    <property type="component" value="Unassembled WGS sequence"/>
</dbReference>
<sequence length="133" mass="14903">MRIIRARNVCNKVKDGSYKADFLVKWTNHPDSENMFFLEDLIKGTVTDNDSKYNSTNNLGTVRLRRCNILHASFHGSTSITVNSSETLLVMICETLPAPVGMIRDSLCTPLVFAFEWNEASSKLQKVTATDVS</sequence>
<keyword evidence="2" id="KW-1185">Reference proteome</keyword>
<evidence type="ECO:0000313" key="2">
    <source>
        <dbReference type="Proteomes" id="UP000269721"/>
    </source>
</evidence>
<evidence type="ECO:0000313" key="1">
    <source>
        <dbReference type="EMBL" id="RKO92621.1"/>
    </source>
</evidence>
<organism evidence="1 2">
    <name type="scientific">Blyttiomyces helicus</name>
    <dbReference type="NCBI Taxonomy" id="388810"/>
    <lineage>
        <taxon>Eukaryota</taxon>
        <taxon>Fungi</taxon>
        <taxon>Fungi incertae sedis</taxon>
        <taxon>Chytridiomycota</taxon>
        <taxon>Chytridiomycota incertae sedis</taxon>
        <taxon>Chytridiomycetes</taxon>
        <taxon>Chytridiomycetes incertae sedis</taxon>
        <taxon>Blyttiomyces</taxon>
    </lineage>
</organism>
<protein>
    <recommendedName>
        <fullName evidence="3">Chromo domain-containing protein</fullName>
    </recommendedName>
</protein>
<dbReference type="AlphaFoldDB" id="A0A4P9WID4"/>
<gene>
    <name evidence="1" type="ORF">BDK51DRAFT_27571</name>
</gene>
<accession>A0A4P9WID4</accession>
<name>A0A4P9WID4_9FUNG</name>
<proteinExistence type="predicted"/>
<dbReference type="EMBL" id="KZ994561">
    <property type="protein sequence ID" value="RKO92621.1"/>
    <property type="molecule type" value="Genomic_DNA"/>
</dbReference>